<evidence type="ECO:0000256" key="2">
    <source>
        <dbReference type="SAM" id="Phobius"/>
    </source>
</evidence>
<evidence type="ECO:0000256" key="1">
    <source>
        <dbReference type="ARBA" id="ARBA00007362"/>
    </source>
</evidence>
<evidence type="ECO:0000313" key="4">
    <source>
        <dbReference type="EMBL" id="KXL51782.1"/>
    </source>
</evidence>
<accession>A0A136WB86</accession>
<dbReference type="STRING" id="36847.CLNEO_28490"/>
<comment type="similarity">
    <text evidence="1">Belongs to the EamA transporter family.</text>
</comment>
<comment type="caution">
    <text evidence="4">The sequence shown here is derived from an EMBL/GenBank/DDBJ whole genome shotgun (WGS) entry which is preliminary data.</text>
</comment>
<feature type="domain" description="EamA" evidence="3">
    <location>
        <begin position="148"/>
        <end position="284"/>
    </location>
</feature>
<dbReference type="InterPro" id="IPR052756">
    <property type="entry name" value="Alkyne_AA_exporter"/>
</dbReference>
<keyword evidence="2" id="KW-0472">Membrane</keyword>
<name>A0A136WB86_9FIRM</name>
<feature type="transmembrane region" description="Helical" evidence="2">
    <location>
        <begin position="146"/>
        <end position="166"/>
    </location>
</feature>
<feature type="transmembrane region" description="Helical" evidence="2">
    <location>
        <begin position="209"/>
        <end position="230"/>
    </location>
</feature>
<dbReference type="Proteomes" id="UP000070539">
    <property type="component" value="Unassembled WGS sequence"/>
</dbReference>
<feature type="transmembrane region" description="Helical" evidence="2">
    <location>
        <begin position="267"/>
        <end position="285"/>
    </location>
</feature>
<dbReference type="GO" id="GO:0016020">
    <property type="term" value="C:membrane"/>
    <property type="evidence" value="ECO:0007669"/>
    <property type="project" value="InterPro"/>
</dbReference>
<dbReference type="OrthoDB" id="9809509at2"/>
<feature type="transmembrane region" description="Helical" evidence="2">
    <location>
        <begin position="242"/>
        <end position="261"/>
    </location>
</feature>
<keyword evidence="2" id="KW-1133">Transmembrane helix</keyword>
<feature type="transmembrane region" description="Helical" evidence="2">
    <location>
        <begin position="66"/>
        <end position="88"/>
    </location>
</feature>
<reference evidence="4 5" key="1">
    <citation type="submission" date="2016-01" db="EMBL/GenBank/DDBJ databases">
        <title>Genome sequence of Clostridium neopropionicum X4, DSM-3847.</title>
        <authorList>
            <person name="Poehlein A."/>
            <person name="Beck M.H."/>
            <person name="Bengelsdorf F.R."/>
            <person name="Daniel R."/>
            <person name="Duerre P."/>
        </authorList>
    </citation>
    <scope>NUCLEOTIDE SEQUENCE [LARGE SCALE GENOMIC DNA]</scope>
    <source>
        <strain evidence="4 5">DSM-3847</strain>
    </source>
</reference>
<keyword evidence="5" id="KW-1185">Reference proteome</keyword>
<gene>
    <name evidence="4" type="ORF">CLNEO_28490</name>
</gene>
<feature type="transmembrane region" description="Helical" evidence="2">
    <location>
        <begin position="94"/>
        <end position="115"/>
    </location>
</feature>
<organism evidence="4 5">
    <name type="scientific">Anaerotignum neopropionicum</name>
    <dbReference type="NCBI Taxonomy" id="36847"/>
    <lineage>
        <taxon>Bacteria</taxon>
        <taxon>Bacillati</taxon>
        <taxon>Bacillota</taxon>
        <taxon>Clostridia</taxon>
        <taxon>Lachnospirales</taxon>
        <taxon>Anaerotignaceae</taxon>
        <taxon>Anaerotignum</taxon>
    </lineage>
</organism>
<evidence type="ECO:0000259" key="3">
    <source>
        <dbReference type="Pfam" id="PF00892"/>
    </source>
</evidence>
<feature type="domain" description="EamA" evidence="3">
    <location>
        <begin position="10"/>
        <end position="138"/>
    </location>
</feature>
<dbReference type="InterPro" id="IPR000620">
    <property type="entry name" value="EamA_dom"/>
</dbReference>
<keyword evidence="2" id="KW-0812">Transmembrane</keyword>
<evidence type="ECO:0000313" key="5">
    <source>
        <dbReference type="Proteomes" id="UP000070539"/>
    </source>
</evidence>
<feature type="transmembrane region" description="Helical" evidence="2">
    <location>
        <begin position="37"/>
        <end position="54"/>
    </location>
</feature>
<feature type="transmembrane region" description="Helical" evidence="2">
    <location>
        <begin position="122"/>
        <end position="140"/>
    </location>
</feature>
<dbReference type="EMBL" id="LRVM01000015">
    <property type="protein sequence ID" value="KXL51782.1"/>
    <property type="molecule type" value="Genomic_DNA"/>
</dbReference>
<dbReference type="InterPro" id="IPR037185">
    <property type="entry name" value="EmrE-like"/>
</dbReference>
<protein>
    <submittedName>
        <fullName evidence="4">Aromatic amino acid exporter</fullName>
    </submittedName>
</protein>
<feature type="transmembrane region" description="Helical" evidence="2">
    <location>
        <begin position="178"/>
        <end position="197"/>
    </location>
</feature>
<dbReference type="Pfam" id="PF00892">
    <property type="entry name" value="EamA"/>
    <property type="match status" value="2"/>
</dbReference>
<dbReference type="AlphaFoldDB" id="A0A136WB86"/>
<dbReference type="PANTHER" id="PTHR12715">
    <property type="entry name" value="TRANSPORTER, DRUG/METABOLITE EXPORTER FAMILY"/>
    <property type="match status" value="1"/>
</dbReference>
<sequence length="288" mass="32001">MENKQKVWGLGFLTVFLWASAFPLTKIVQEHFTSNPLGFLRCGIAAILLLVIGKGKHIHKPKKEDIPWFFLSGGLGFTLYMITFNTGIQTLTSATSSIIIAITPILTAIVAAKLYNERIRPLGWVSILTAFIGVLILMLWEGAFSINIGLIWTIMASLVFCGYNILSRRLSQKGYSSLEIVTYSMLCGTILLGFWSFESFRQLARANVKHILALIYLGVFPSATAYFFWGKAMTFAKRTSEVTNFMFITPLLSTLMGFIILKEIPNMGTFIGGAVIVISIVVFNLKGK</sequence>
<dbReference type="SUPFAM" id="SSF103481">
    <property type="entry name" value="Multidrug resistance efflux transporter EmrE"/>
    <property type="match status" value="2"/>
</dbReference>
<dbReference type="PANTHER" id="PTHR12715:SF4">
    <property type="entry name" value="EAMA DOMAIN-CONTAINING PROTEIN"/>
    <property type="match status" value="1"/>
</dbReference>
<proteinExistence type="inferred from homology"/>
<dbReference type="RefSeq" id="WP_066090751.1">
    <property type="nucleotide sequence ID" value="NZ_LRVM01000015.1"/>
</dbReference>